<dbReference type="Gene3D" id="1.10.630.10">
    <property type="entry name" value="Cytochrome P450"/>
    <property type="match status" value="1"/>
</dbReference>
<reference evidence="6" key="1">
    <citation type="submission" date="2022-06" db="EMBL/GenBank/DDBJ databases">
        <title>Uncovering the hologenomic basis of an extraordinary plant invasion.</title>
        <authorList>
            <person name="Bieker V.C."/>
            <person name="Martin M.D."/>
            <person name="Gilbert T."/>
            <person name="Hodgins K."/>
            <person name="Battlay P."/>
            <person name="Petersen B."/>
            <person name="Wilson J."/>
        </authorList>
    </citation>
    <scope>NUCLEOTIDE SEQUENCE</scope>
    <source>
        <strain evidence="6">AA19_3_7</strain>
        <tissue evidence="6">Leaf</tissue>
    </source>
</reference>
<dbReference type="PANTHER" id="PTHR47947">
    <property type="entry name" value="CYTOCHROME P450 82C3-RELATED"/>
    <property type="match status" value="1"/>
</dbReference>
<keyword evidence="5" id="KW-0503">Monooxygenase</keyword>
<sequence>SSLLTTHIHHKSANLPPTVFPALPVIGHLYLLKKPLYRTLAKVSAKYGPVLFLRLGFRRVLLISSPSAAEECFMKNDIIFANRPHLSLATTTLALAGLPMVTTGVTYTKLLEPKSCPLPASMSSMTYALRKAGFWSAN</sequence>
<proteinExistence type="predicted"/>
<dbReference type="GO" id="GO:0016705">
    <property type="term" value="F:oxidoreductase activity, acting on paired donors, with incorporation or reduction of molecular oxygen"/>
    <property type="evidence" value="ECO:0007669"/>
    <property type="project" value="InterPro"/>
</dbReference>
<comment type="caution">
    <text evidence="6">The sequence shown here is derived from an EMBL/GenBank/DDBJ whole genome shotgun (WGS) entry which is preliminary data.</text>
</comment>
<evidence type="ECO:0000256" key="2">
    <source>
        <dbReference type="ARBA" id="ARBA00022723"/>
    </source>
</evidence>
<dbReference type="Proteomes" id="UP001206925">
    <property type="component" value="Unassembled WGS sequence"/>
</dbReference>
<dbReference type="PRINTS" id="PR00463">
    <property type="entry name" value="EP450I"/>
</dbReference>
<dbReference type="AlphaFoldDB" id="A0AAD5CHA0"/>
<dbReference type="Pfam" id="PF00067">
    <property type="entry name" value="p450"/>
    <property type="match status" value="1"/>
</dbReference>
<name>A0AAD5CHA0_AMBAR</name>
<evidence type="ECO:0000256" key="5">
    <source>
        <dbReference type="ARBA" id="ARBA00023033"/>
    </source>
</evidence>
<gene>
    <name evidence="6" type="ORF">M8C21_019744</name>
</gene>
<evidence type="ECO:0000256" key="4">
    <source>
        <dbReference type="ARBA" id="ARBA00023004"/>
    </source>
</evidence>
<dbReference type="PANTHER" id="PTHR47947:SF24">
    <property type="entry name" value="ISOFLAVONE 2'-HYDROXYLASE-LIKE"/>
    <property type="match status" value="1"/>
</dbReference>
<accession>A0AAD5CHA0</accession>
<dbReference type="InterPro" id="IPR002401">
    <property type="entry name" value="Cyt_P450_E_grp-I"/>
</dbReference>
<dbReference type="InterPro" id="IPR050651">
    <property type="entry name" value="Plant_Cytochrome_P450_Monoox"/>
</dbReference>
<evidence type="ECO:0000313" key="6">
    <source>
        <dbReference type="EMBL" id="KAI7740855.1"/>
    </source>
</evidence>
<dbReference type="EMBL" id="JAMZMK010008333">
    <property type="protein sequence ID" value="KAI7740855.1"/>
    <property type="molecule type" value="Genomic_DNA"/>
</dbReference>
<organism evidence="6 7">
    <name type="scientific">Ambrosia artemisiifolia</name>
    <name type="common">Common ragweed</name>
    <dbReference type="NCBI Taxonomy" id="4212"/>
    <lineage>
        <taxon>Eukaryota</taxon>
        <taxon>Viridiplantae</taxon>
        <taxon>Streptophyta</taxon>
        <taxon>Embryophyta</taxon>
        <taxon>Tracheophyta</taxon>
        <taxon>Spermatophyta</taxon>
        <taxon>Magnoliopsida</taxon>
        <taxon>eudicotyledons</taxon>
        <taxon>Gunneridae</taxon>
        <taxon>Pentapetalae</taxon>
        <taxon>asterids</taxon>
        <taxon>campanulids</taxon>
        <taxon>Asterales</taxon>
        <taxon>Asteraceae</taxon>
        <taxon>Asteroideae</taxon>
        <taxon>Heliantheae alliance</taxon>
        <taxon>Heliantheae</taxon>
        <taxon>Ambrosia</taxon>
    </lineage>
</organism>
<dbReference type="InterPro" id="IPR036396">
    <property type="entry name" value="Cyt_P450_sf"/>
</dbReference>
<evidence type="ECO:0000256" key="1">
    <source>
        <dbReference type="ARBA" id="ARBA00022617"/>
    </source>
</evidence>
<keyword evidence="3" id="KW-0560">Oxidoreductase</keyword>
<dbReference type="GO" id="GO:0004497">
    <property type="term" value="F:monooxygenase activity"/>
    <property type="evidence" value="ECO:0007669"/>
    <property type="project" value="UniProtKB-KW"/>
</dbReference>
<keyword evidence="1" id="KW-0349">Heme</keyword>
<evidence type="ECO:0000313" key="7">
    <source>
        <dbReference type="Proteomes" id="UP001206925"/>
    </source>
</evidence>
<keyword evidence="2" id="KW-0479">Metal-binding</keyword>
<feature type="non-terminal residue" evidence="6">
    <location>
        <position position="138"/>
    </location>
</feature>
<keyword evidence="4" id="KW-0408">Iron</keyword>
<evidence type="ECO:0000256" key="3">
    <source>
        <dbReference type="ARBA" id="ARBA00023002"/>
    </source>
</evidence>
<keyword evidence="7" id="KW-1185">Reference proteome</keyword>
<dbReference type="InterPro" id="IPR001128">
    <property type="entry name" value="Cyt_P450"/>
</dbReference>
<dbReference type="GO" id="GO:0005506">
    <property type="term" value="F:iron ion binding"/>
    <property type="evidence" value="ECO:0007669"/>
    <property type="project" value="InterPro"/>
</dbReference>
<protein>
    <submittedName>
        <fullName evidence="6">Uncharacterized protein</fullName>
    </submittedName>
</protein>
<dbReference type="GO" id="GO:0020037">
    <property type="term" value="F:heme binding"/>
    <property type="evidence" value="ECO:0007669"/>
    <property type="project" value="InterPro"/>
</dbReference>
<dbReference type="SUPFAM" id="SSF48264">
    <property type="entry name" value="Cytochrome P450"/>
    <property type="match status" value="1"/>
</dbReference>